<name>A0A4Y5QDW2_PASSB</name>
<keyword evidence="10" id="KW-0934">Plastid</keyword>
<evidence type="ECO:0000256" key="2">
    <source>
        <dbReference type="ARBA" id="ARBA00022730"/>
    </source>
</evidence>
<feature type="compositionally biased region" description="Basic residues" evidence="9">
    <location>
        <begin position="29"/>
        <end position="51"/>
    </location>
</feature>
<dbReference type="InterPro" id="IPR001648">
    <property type="entry name" value="Ribosomal_bS18"/>
</dbReference>
<feature type="compositionally biased region" description="Basic and acidic residues" evidence="9">
    <location>
        <begin position="162"/>
        <end position="187"/>
    </location>
</feature>
<evidence type="ECO:0000256" key="4">
    <source>
        <dbReference type="ARBA" id="ARBA00022980"/>
    </source>
</evidence>
<evidence type="ECO:0000256" key="5">
    <source>
        <dbReference type="ARBA" id="ARBA00023274"/>
    </source>
</evidence>
<dbReference type="PRINTS" id="PR00974">
    <property type="entry name" value="RIBOSOMALS18"/>
</dbReference>
<keyword evidence="4 7" id="KW-0689">Ribosomal protein</keyword>
<dbReference type="AlphaFoldDB" id="A0A4Y5QDW2"/>
<dbReference type="FunFam" id="4.10.640.10:FF:000002">
    <property type="entry name" value="30S ribosomal protein S18, chloroplastic"/>
    <property type="match status" value="1"/>
</dbReference>
<feature type="compositionally biased region" description="Basic and acidic residues" evidence="9">
    <location>
        <begin position="122"/>
        <end position="133"/>
    </location>
</feature>
<dbReference type="Pfam" id="PF01084">
    <property type="entry name" value="Ribosomal_S18"/>
    <property type="match status" value="1"/>
</dbReference>
<reference evidence="10" key="1">
    <citation type="journal article" date="2019" name="Mol. Phylogenet. Evol.">
        <title>Highly accelerated rates of genomic rearrangements and nucleotide substitutions in plastid genomes of Passiflora subgenus Decaloba.</title>
        <authorList>
            <person name="Shrestha B."/>
            <person name="Weng M.L."/>
            <person name="Theriot E.C."/>
            <person name="Gilbert L.E."/>
            <person name="Ruhlman T.A."/>
            <person name="Krosnick S.E."/>
            <person name="Jansen R.K."/>
        </authorList>
    </citation>
    <scope>NUCLEOTIDE SEQUENCE</scope>
</reference>
<evidence type="ECO:0000256" key="3">
    <source>
        <dbReference type="ARBA" id="ARBA00022884"/>
    </source>
</evidence>
<dbReference type="GO" id="GO:0070181">
    <property type="term" value="F:small ribosomal subunit rRNA binding"/>
    <property type="evidence" value="ECO:0007669"/>
    <property type="project" value="TreeGrafter"/>
</dbReference>
<dbReference type="Gene3D" id="4.10.640.10">
    <property type="entry name" value="Ribosomal protein S18"/>
    <property type="match status" value="1"/>
</dbReference>
<dbReference type="GeneID" id="40877321"/>
<keyword evidence="3 7" id="KW-0694">RNA-binding</keyword>
<sequence length="196" mass="23344">MEKQTMDKSKQAFHKLKQAFRKPPTPKQAFRKPTKSKKFFRKHKQSFRKRSNPIGPRDPIFFGNLRLLFRFISEQGKILPRRVTRLTLKQQRKITLSIKQARILALLPFLNSEKNKVRKKQFKENKVRKDNERKFKKGKLAPWNGKNKSTKDPKNRGYTQDKSTKDPKNRGYTQDKNRRYTQDRKNESNPSNSNGN</sequence>
<dbReference type="RefSeq" id="YP_009670525.1">
    <property type="nucleotide sequence ID" value="NC_043814.1"/>
</dbReference>
<evidence type="ECO:0000313" key="10">
    <source>
        <dbReference type="EMBL" id="QCX29824.1"/>
    </source>
</evidence>
<keyword evidence="5 7" id="KW-0687">Ribonucleoprotein</keyword>
<dbReference type="GO" id="GO:0003735">
    <property type="term" value="F:structural constituent of ribosome"/>
    <property type="evidence" value="ECO:0007669"/>
    <property type="project" value="InterPro"/>
</dbReference>
<dbReference type="GO" id="GO:0006412">
    <property type="term" value="P:translation"/>
    <property type="evidence" value="ECO:0007669"/>
    <property type="project" value="UniProtKB-UniRule"/>
</dbReference>
<evidence type="ECO:0000256" key="9">
    <source>
        <dbReference type="SAM" id="MobiDB-lite"/>
    </source>
</evidence>
<proteinExistence type="inferred from homology"/>
<geneLocation type="chloroplast" evidence="10"/>
<feature type="compositionally biased region" description="Basic and acidic residues" evidence="9">
    <location>
        <begin position="1"/>
        <end position="10"/>
    </location>
</feature>
<dbReference type="InterPro" id="IPR036870">
    <property type="entry name" value="Ribosomal_bS18_sf"/>
</dbReference>
<evidence type="ECO:0000256" key="6">
    <source>
        <dbReference type="ARBA" id="ARBA00035266"/>
    </source>
</evidence>
<comment type="similarity">
    <text evidence="1 7 8">Belongs to the bacterial ribosomal protein bS18 family.</text>
</comment>
<dbReference type="SUPFAM" id="SSF46911">
    <property type="entry name" value="Ribosomal protein S18"/>
    <property type="match status" value="1"/>
</dbReference>
<dbReference type="PANTHER" id="PTHR13479:SF40">
    <property type="entry name" value="SMALL RIBOSOMAL SUBUNIT PROTEIN BS18M"/>
    <property type="match status" value="1"/>
</dbReference>
<dbReference type="GO" id="GO:0005763">
    <property type="term" value="C:mitochondrial small ribosomal subunit"/>
    <property type="evidence" value="ECO:0007669"/>
    <property type="project" value="TreeGrafter"/>
</dbReference>
<dbReference type="GO" id="GO:0009507">
    <property type="term" value="C:chloroplast"/>
    <property type="evidence" value="ECO:0007669"/>
    <property type="project" value="UniProtKB-SubCell"/>
</dbReference>
<dbReference type="NCBIfam" id="TIGR00165">
    <property type="entry name" value="S18"/>
    <property type="match status" value="1"/>
</dbReference>
<accession>A0A4Y5QDW2</accession>
<feature type="compositionally biased region" description="Basic residues" evidence="9">
    <location>
        <begin position="11"/>
        <end position="20"/>
    </location>
</feature>
<dbReference type="EMBL" id="MK694921">
    <property type="protein sequence ID" value="QCX29824.1"/>
    <property type="molecule type" value="Genomic_DNA"/>
</dbReference>
<organism evidence="10">
    <name type="scientific">Passiflora suberosa</name>
    <name type="common">Corky-stemmed passion flower</name>
    <dbReference type="NCBI Taxonomy" id="133504"/>
    <lineage>
        <taxon>Eukaryota</taxon>
        <taxon>Viridiplantae</taxon>
        <taxon>Streptophyta</taxon>
        <taxon>Embryophyta</taxon>
        <taxon>Tracheophyta</taxon>
        <taxon>Spermatophyta</taxon>
        <taxon>Magnoliopsida</taxon>
        <taxon>eudicotyledons</taxon>
        <taxon>Gunneridae</taxon>
        <taxon>Pentapetalae</taxon>
        <taxon>rosids</taxon>
        <taxon>fabids</taxon>
        <taxon>Malpighiales</taxon>
        <taxon>Passifloraceae</taxon>
        <taxon>Passiflora</taxon>
    </lineage>
</organism>
<feature type="region of interest" description="Disordered" evidence="9">
    <location>
        <begin position="1"/>
        <end position="55"/>
    </location>
</feature>
<comment type="subcellular location">
    <subcellularLocation>
        <location evidence="7">Plastid</location>
        <location evidence="7">Chloroplast</location>
    </subcellularLocation>
</comment>
<keyword evidence="2 7" id="KW-0699">rRNA-binding</keyword>
<feature type="region of interest" description="Disordered" evidence="9">
    <location>
        <begin position="120"/>
        <end position="196"/>
    </location>
</feature>
<keyword evidence="10" id="KW-0150">Chloroplast</keyword>
<evidence type="ECO:0000256" key="1">
    <source>
        <dbReference type="ARBA" id="ARBA00005589"/>
    </source>
</evidence>
<protein>
    <recommendedName>
        <fullName evidence="6 7">Small ribosomal subunit protein bS18c</fullName>
    </recommendedName>
</protein>
<comment type="subunit">
    <text evidence="7">Part of the 30S ribosomal subunit.</text>
</comment>
<evidence type="ECO:0000256" key="7">
    <source>
        <dbReference type="HAMAP-Rule" id="MF_00270"/>
    </source>
</evidence>
<evidence type="ECO:0000256" key="8">
    <source>
        <dbReference type="RuleBase" id="RU003910"/>
    </source>
</evidence>
<dbReference type="HAMAP" id="MF_00270">
    <property type="entry name" value="Ribosomal_bS18"/>
    <property type="match status" value="1"/>
</dbReference>
<gene>
    <name evidence="7 10" type="primary">rps18</name>
</gene>
<dbReference type="PANTHER" id="PTHR13479">
    <property type="entry name" value="30S RIBOSOMAL PROTEIN S18"/>
    <property type="match status" value="1"/>
</dbReference>